<dbReference type="InterPro" id="IPR021109">
    <property type="entry name" value="Peptidase_aspartic_dom_sf"/>
</dbReference>
<evidence type="ECO:0000313" key="2">
    <source>
        <dbReference type="Proteomes" id="UP000290545"/>
    </source>
</evidence>
<evidence type="ECO:0008006" key="3">
    <source>
        <dbReference type="Google" id="ProtNLM"/>
    </source>
</evidence>
<protein>
    <recommendedName>
        <fullName evidence="3">Aspartyl protease</fullName>
    </recommendedName>
</protein>
<organism evidence="1 2">
    <name type="scientific">Filimonas effusa</name>
    <dbReference type="NCBI Taxonomy" id="2508721"/>
    <lineage>
        <taxon>Bacteria</taxon>
        <taxon>Pseudomonadati</taxon>
        <taxon>Bacteroidota</taxon>
        <taxon>Chitinophagia</taxon>
        <taxon>Chitinophagales</taxon>
        <taxon>Chitinophagaceae</taxon>
        <taxon>Filimonas</taxon>
    </lineage>
</organism>
<comment type="caution">
    <text evidence="1">The sequence shown here is derived from an EMBL/GenBank/DDBJ whole genome shotgun (WGS) entry which is preliminary data.</text>
</comment>
<proteinExistence type="predicted"/>
<name>A0A4Q1D478_9BACT</name>
<dbReference type="EMBL" id="SDHZ01000002">
    <property type="protein sequence ID" value="RXK83148.1"/>
    <property type="molecule type" value="Genomic_DNA"/>
</dbReference>
<evidence type="ECO:0000313" key="1">
    <source>
        <dbReference type="EMBL" id="RXK83148.1"/>
    </source>
</evidence>
<dbReference type="AlphaFoldDB" id="A0A4Q1D478"/>
<sequence>MKWLFVFVCFCASFSTSFGQHRSYSDIADSVYAALKKHEPGFLLPLLHDSCRISGLPKGMNAKMIPLLLDKYPAVQAYKIVTINKDTAGTRVQMEVMFETGKAAYPDFVLNQHWRITELNVVKSASFNRLANRILAAPDTIHLPLITIRQRLYVKAEADGRKGLFLLDTGSPDMILNRTFFNDSLQLVSASGTESINGVRGDGILTRRISGFTLGRMKLSNFSAFVMNEGIGGEAEGLPFLGSIGYNVLRDFEWRFDLPAGKLILVKTDDNGDYISQQYRLTSMKYMGPLEMRRHVPVAVITISDMPFRMGIDCSIGSNVFFARSKNELLPYMSQIDPATAAQEGVPANGIQGVLNKALIGTLEFSNMPASIEQGSFVYDNAEVAPLNGLLGTAFLGCYKTVINLKKKLICFW</sequence>
<dbReference type="RefSeq" id="WP_129004165.1">
    <property type="nucleotide sequence ID" value="NZ_SDHZ01000002.1"/>
</dbReference>
<dbReference type="OrthoDB" id="3521766at2"/>
<reference evidence="1 2" key="1">
    <citation type="submission" date="2019-01" db="EMBL/GenBank/DDBJ databases">
        <title>Filimonas sp. strain TTM-71.</title>
        <authorList>
            <person name="Chen W.-M."/>
        </authorList>
    </citation>
    <scope>NUCLEOTIDE SEQUENCE [LARGE SCALE GENOMIC DNA]</scope>
    <source>
        <strain evidence="1 2">TTM-71</strain>
    </source>
</reference>
<gene>
    <name evidence="1" type="ORF">ESB13_13595</name>
</gene>
<dbReference type="Proteomes" id="UP000290545">
    <property type="component" value="Unassembled WGS sequence"/>
</dbReference>
<accession>A0A4Q1D478</accession>
<keyword evidence="2" id="KW-1185">Reference proteome</keyword>
<dbReference type="Gene3D" id="2.40.70.10">
    <property type="entry name" value="Acid Proteases"/>
    <property type="match status" value="1"/>
</dbReference>